<evidence type="ECO:0000256" key="1">
    <source>
        <dbReference type="ARBA" id="ARBA00004370"/>
    </source>
</evidence>
<reference evidence="7 8" key="1">
    <citation type="submission" date="2020-08" db="EMBL/GenBank/DDBJ databases">
        <authorList>
            <person name="Koutsovoulos G."/>
            <person name="Danchin GJ E."/>
        </authorList>
    </citation>
    <scope>NUCLEOTIDE SEQUENCE [LARGE SCALE GENOMIC DNA]</scope>
</reference>
<sequence>MAVGVFAVGGMIGGNLVGIVATKLGRKRALLYNNALAIIAGALMAGAKFCGKLLAFYFWPSYRWNKCWFKQWIGTNVSVLVQLRTLTFCPETPEFTIVVKGQRDQAEKDLKKLCESEDVQAELDLISEEGAKANSGAPSSMKDIYVTKLPWPLVLVLFMMISQQLSGINAGGVFEELF</sequence>
<protein>
    <submittedName>
        <fullName evidence="7">Uncharacterized protein</fullName>
    </submittedName>
</protein>
<dbReference type="OrthoDB" id="4540492at2759"/>
<keyword evidence="3 6" id="KW-0812">Transmembrane</keyword>
<feature type="transmembrane region" description="Helical" evidence="6">
    <location>
        <begin position="36"/>
        <end position="59"/>
    </location>
</feature>
<evidence type="ECO:0000256" key="6">
    <source>
        <dbReference type="SAM" id="Phobius"/>
    </source>
</evidence>
<keyword evidence="4 6" id="KW-1133">Transmembrane helix</keyword>
<comment type="caution">
    <text evidence="7">The sequence shown here is derived from an EMBL/GenBank/DDBJ whole genome shotgun (WGS) entry which is preliminary data.</text>
</comment>
<dbReference type="AlphaFoldDB" id="A0A6V7Y6E7"/>
<feature type="transmembrane region" description="Helical" evidence="6">
    <location>
        <begin position="151"/>
        <end position="174"/>
    </location>
</feature>
<dbReference type="SUPFAM" id="SSF103473">
    <property type="entry name" value="MFS general substrate transporter"/>
    <property type="match status" value="1"/>
</dbReference>
<evidence type="ECO:0000256" key="4">
    <source>
        <dbReference type="ARBA" id="ARBA00022989"/>
    </source>
</evidence>
<dbReference type="InterPro" id="IPR036259">
    <property type="entry name" value="MFS_trans_sf"/>
</dbReference>
<dbReference type="Gene3D" id="1.20.1250.20">
    <property type="entry name" value="MFS general substrate transporter like domains"/>
    <property type="match status" value="2"/>
</dbReference>
<name>A0A6V7Y6E7_MELEN</name>
<evidence type="ECO:0000256" key="2">
    <source>
        <dbReference type="ARBA" id="ARBA00022448"/>
    </source>
</evidence>
<dbReference type="PANTHER" id="PTHR23503">
    <property type="entry name" value="SOLUTE CARRIER FAMILY 2"/>
    <property type="match status" value="1"/>
</dbReference>
<dbReference type="GO" id="GO:0015149">
    <property type="term" value="F:hexose transmembrane transporter activity"/>
    <property type="evidence" value="ECO:0007669"/>
    <property type="project" value="TreeGrafter"/>
</dbReference>
<evidence type="ECO:0000256" key="3">
    <source>
        <dbReference type="ARBA" id="ARBA00022692"/>
    </source>
</evidence>
<proteinExistence type="predicted"/>
<keyword evidence="2" id="KW-0813">Transport</keyword>
<evidence type="ECO:0000256" key="5">
    <source>
        <dbReference type="ARBA" id="ARBA00023136"/>
    </source>
</evidence>
<organism evidence="7 8">
    <name type="scientific">Meloidogyne enterolobii</name>
    <name type="common">Root-knot nematode worm</name>
    <name type="synonym">Meloidogyne mayaguensis</name>
    <dbReference type="NCBI Taxonomy" id="390850"/>
    <lineage>
        <taxon>Eukaryota</taxon>
        <taxon>Metazoa</taxon>
        <taxon>Ecdysozoa</taxon>
        <taxon>Nematoda</taxon>
        <taxon>Chromadorea</taxon>
        <taxon>Rhabditida</taxon>
        <taxon>Tylenchina</taxon>
        <taxon>Tylenchomorpha</taxon>
        <taxon>Tylenchoidea</taxon>
        <taxon>Meloidogynidae</taxon>
        <taxon>Meloidogyninae</taxon>
        <taxon>Meloidogyne</taxon>
    </lineage>
</organism>
<dbReference type="PANTHER" id="PTHR23503:SF8">
    <property type="entry name" value="FACILITATED GLUCOSE TRANSPORTER PROTEIN 1"/>
    <property type="match status" value="1"/>
</dbReference>
<comment type="subcellular location">
    <subcellularLocation>
        <location evidence="1">Membrane</location>
    </subcellularLocation>
</comment>
<dbReference type="GO" id="GO:0016020">
    <property type="term" value="C:membrane"/>
    <property type="evidence" value="ECO:0007669"/>
    <property type="project" value="UniProtKB-SubCell"/>
</dbReference>
<accession>A0A6V7Y6E7</accession>
<dbReference type="Pfam" id="PF00083">
    <property type="entry name" value="Sugar_tr"/>
    <property type="match status" value="2"/>
</dbReference>
<dbReference type="EMBL" id="CAJEWN010003038">
    <property type="protein sequence ID" value="CAD2206267.1"/>
    <property type="molecule type" value="Genomic_DNA"/>
</dbReference>
<dbReference type="InterPro" id="IPR005828">
    <property type="entry name" value="MFS_sugar_transport-like"/>
</dbReference>
<evidence type="ECO:0000313" key="7">
    <source>
        <dbReference type="EMBL" id="CAD2206267.1"/>
    </source>
</evidence>
<evidence type="ECO:0000313" key="8">
    <source>
        <dbReference type="Proteomes" id="UP000580250"/>
    </source>
</evidence>
<gene>
    <name evidence="7" type="ORF">MENT_LOCUS60136</name>
</gene>
<dbReference type="Proteomes" id="UP000580250">
    <property type="component" value="Unassembled WGS sequence"/>
</dbReference>
<dbReference type="InterPro" id="IPR045263">
    <property type="entry name" value="GLUT"/>
</dbReference>
<feature type="transmembrane region" description="Helical" evidence="6">
    <location>
        <begin position="6"/>
        <end position="24"/>
    </location>
</feature>
<keyword evidence="5 6" id="KW-0472">Membrane</keyword>